<reference evidence="4 5" key="1">
    <citation type="journal article" date="2013" name="BMC Genomics">
        <title>Comparative genomics of parasitic silkworm microsporidia reveal an association between genome expansion and host adaptation.</title>
        <authorList>
            <person name="Pan G."/>
            <person name="Xu J."/>
            <person name="Li T."/>
            <person name="Xia Q."/>
            <person name="Liu S.L."/>
            <person name="Zhang G."/>
            <person name="Li S."/>
            <person name="Li C."/>
            <person name="Liu H."/>
            <person name="Yang L."/>
            <person name="Liu T."/>
            <person name="Zhang X."/>
            <person name="Wu Z."/>
            <person name="Fan W."/>
            <person name="Dang X."/>
            <person name="Xiang H."/>
            <person name="Tao M."/>
            <person name="Li Y."/>
            <person name="Hu J."/>
            <person name="Li Z."/>
            <person name="Lin L."/>
            <person name="Luo J."/>
            <person name="Geng L."/>
            <person name="Wang L."/>
            <person name="Long M."/>
            <person name="Wan Y."/>
            <person name="He N."/>
            <person name="Zhang Z."/>
            <person name="Lu C."/>
            <person name="Keeling P.J."/>
            <person name="Wang J."/>
            <person name="Xiang Z."/>
            <person name="Zhou Z."/>
        </authorList>
    </citation>
    <scope>NUCLEOTIDE SEQUENCE [LARGE SCALE GENOMIC DNA]</scope>
    <source>
        <strain evidence="5">CQ1 / CVCC 102059</strain>
    </source>
</reference>
<organism evidence="4 5">
    <name type="scientific">Nosema bombycis (strain CQ1 / CVCC 102059)</name>
    <name type="common">Microsporidian parasite</name>
    <name type="synonym">Pebrine of silkworm</name>
    <dbReference type="NCBI Taxonomy" id="578461"/>
    <lineage>
        <taxon>Eukaryota</taxon>
        <taxon>Fungi</taxon>
        <taxon>Fungi incertae sedis</taxon>
        <taxon>Microsporidia</taxon>
        <taxon>Nosematidae</taxon>
        <taxon>Nosema</taxon>
    </lineage>
</organism>
<proteinExistence type="inferred from homology"/>
<evidence type="ECO:0000313" key="5">
    <source>
        <dbReference type="Proteomes" id="UP000016927"/>
    </source>
</evidence>
<protein>
    <submittedName>
        <fullName evidence="4">Uncharacterized protein</fullName>
    </submittedName>
</protein>
<keyword evidence="5" id="KW-1185">Reference proteome</keyword>
<accession>R0MF78</accession>
<dbReference type="Proteomes" id="UP000016927">
    <property type="component" value="Unassembled WGS sequence"/>
</dbReference>
<name>R0MF78_NOSB1</name>
<evidence type="ECO:0000313" key="4">
    <source>
        <dbReference type="EMBL" id="EOB11383.1"/>
    </source>
</evidence>
<dbReference type="HOGENOM" id="CLU_166973_0_0_1"/>
<dbReference type="STRING" id="578461.R0MF78"/>
<dbReference type="Pfam" id="PF07061">
    <property type="entry name" value="Swi5"/>
    <property type="match status" value="1"/>
</dbReference>
<dbReference type="GO" id="GO:0006281">
    <property type="term" value="P:DNA repair"/>
    <property type="evidence" value="ECO:0007669"/>
    <property type="project" value="UniProtKB-KW"/>
</dbReference>
<evidence type="ECO:0000256" key="1">
    <source>
        <dbReference type="ARBA" id="ARBA00008060"/>
    </source>
</evidence>
<dbReference type="VEuPathDB" id="MicrosporidiaDB:NBO_1230g0003"/>
<gene>
    <name evidence="4" type="ORF">NBO_1230g0003</name>
</gene>
<dbReference type="OMA" id="DYYYAVP"/>
<sequence>MKPLLNNWKLHKVIHKDKILNFDILISKNCLKEVDKDYFYLISPLEVCESFILEIRNEELASDLGITEVEREIKNFINQLNKYNELKEIGETLVHKTAERKGKTSKQIFNEMDYKDLSISYD</sequence>
<evidence type="ECO:0000256" key="2">
    <source>
        <dbReference type="ARBA" id="ARBA00022763"/>
    </source>
</evidence>
<keyword evidence="2" id="KW-0227">DNA damage</keyword>
<dbReference type="EMBL" id="KB910137">
    <property type="protein sequence ID" value="EOB11383.1"/>
    <property type="molecule type" value="Genomic_DNA"/>
</dbReference>
<comment type="similarity">
    <text evidence="1">Belongs to the SWI5/SAE3 family.</text>
</comment>
<dbReference type="OrthoDB" id="255837at2759"/>
<evidence type="ECO:0000256" key="3">
    <source>
        <dbReference type="ARBA" id="ARBA00023204"/>
    </source>
</evidence>
<dbReference type="InterPro" id="IPR010760">
    <property type="entry name" value="DNA-repair_Swi5"/>
</dbReference>
<dbReference type="AlphaFoldDB" id="R0MF78"/>
<keyword evidence="3" id="KW-0234">DNA repair</keyword>
<dbReference type="Gene3D" id="1.20.5.170">
    <property type="match status" value="1"/>
</dbReference>